<organism evidence="6 7">
    <name type="scientific">Pseudochrobactrum saccharolyticum</name>
    <dbReference type="NCBI Taxonomy" id="354352"/>
    <lineage>
        <taxon>Bacteria</taxon>
        <taxon>Pseudomonadati</taxon>
        <taxon>Pseudomonadota</taxon>
        <taxon>Alphaproteobacteria</taxon>
        <taxon>Hyphomicrobiales</taxon>
        <taxon>Brucellaceae</taxon>
        <taxon>Pseudochrobactrum</taxon>
    </lineage>
</organism>
<dbReference type="GO" id="GO:0051301">
    <property type="term" value="P:cell division"/>
    <property type="evidence" value="ECO:0007669"/>
    <property type="project" value="UniProtKB-KW"/>
</dbReference>
<dbReference type="InterPro" id="IPR005311">
    <property type="entry name" value="PBP_dimer"/>
</dbReference>
<gene>
    <name evidence="6" type="ORF">HNQ68_002138</name>
</gene>
<comment type="caution">
    <text evidence="6">The sequence shown here is derived from an EMBL/GenBank/DDBJ whole genome shotgun (WGS) entry which is preliminary data.</text>
</comment>
<dbReference type="SUPFAM" id="SSF56519">
    <property type="entry name" value="Penicillin binding protein dimerisation domain"/>
    <property type="match status" value="1"/>
</dbReference>
<protein>
    <submittedName>
        <fullName evidence="6">Cell division protein FtsI (Penicillin-binding protein 3)</fullName>
    </submittedName>
</protein>
<dbReference type="InterPro" id="IPR012338">
    <property type="entry name" value="Beta-lactam/transpept-like"/>
</dbReference>
<name>A0A7W8AJM2_9HYPH</name>
<feature type="domain" description="Penicillin-binding protein dimerisation" evidence="5">
    <location>
        <begin position="23"/>
        <end position="129"/>
    </location>
</feature>
<proteinExistence type="predicted"/>
<dbReference type="RefSeq" id="WP_170265265.1">
    <property type="nucleotide sequence ID" value="NZ_JACHIL010000003.1"/>
</dbReference>
<keyword evidence="6" id="KW-0131">Cell cycle</keyword>
<dbReference type="PANTHER" id="PTHR30627:SF1">
    <property type="entry name" value="PEPTIDOGLYCAN D,D-TRANSPEPTIDASE FTSI"/>
    <property type="match status" value="1"/>
</dbReference>
<dbReference type="GO" id="GO:0004180">
    <property type="term" value="F:carboxypeptidase activity"/>
    <property type="evidence" value="ECO:0007669"/>
    <property type="project" value="UniProtKB-KW"/>
</dbReference>
<dbReference type="Gene3D" id="3.30.450.330">
    <property type="match status" value="1"/>
</dbReference>
<evidence type="ECO:0000256" key="3">
    <source>
        <dbReference type="ARBA" id="ARBA00023136"/>
    </source>
</evidence>
<keyword evidence="2" id="KW-0645">Protease</keyword>
<sequence length="507" mass="54706">MVYFGTIVPASEHAAMSPVGMHRPLILDRNGKILAIDIKAYSLYAEPRRITDIDEVAEKVHRIIPEIPLQTLHKKLSGQRRFIWLARQLTPSVKSRLMAEGIPGIGFRTELQRAYPAGRTTSHIVGLTNIDNTGVAGLEKWIDGQGIADIRNAGFSVPEHFAPVVTSIDLRVQHALHDELSKALVKYGAAGVGGLILNIKTGEILGLVSLPDFDPNTPAEIHLADRLNRITASASEMGSIIKTFTTAMAVEHAGAGLDTIYDATNPIRVGNQLVRDYFGKKRPLTLEEVFLFSSNIGSAQEALSVGVEGHRNFLIRSGLLERAALELPEIAKPMEPRHWSVPTSITAAFGHGFATTPLQTAAGIGGILNGGVLVTPTLLKRDSDHSALPARRLVTERTSAIVRHLYRLSAEKGSGRRANISGLNVGGKTGTAEKVVNGRYAKNRNFNVFAAAMPMDDPIYVYLVIVDDPAPKSATRGQTAGVTAAPVAGEIIRKTFTFLGMEPRIGI</sequence>
<keyword evidence="6" id="KW-0132">Cell division</keyword>
<keyword evidence="2" id="KW-0378">Hydrolase</keyword>
<dbReference type="Gene3D" id="3.40.710.10">
    <property type="entry name" value="DD-peptidase/beta-lactamase superfamily"/>
    <property type="match status" value="1"/>
</dbReference>
<dbReference type="EMBL" id="JACHIL010000003">
    <property type="protein sequence ID" value="MBB5091597.1"/>
    <property type="molecule type" value="Genomic_DNA"/>
</dbReference>
<dbReference type="SUPFAM" id="SSF56601">
    <property type="entry name" value="beta-lactamase/transpeptidase-like"/>
    <property type="match status" value="1"/>
</dbReference>
<dbReference type="InterPro" id="IPR036138">
    <property type="entry name" value="PBP_dimer_sf"/>
</dbReference>
<dbReference type="Pfam" id="PF00905">
    <property type="entry name" value="Transpeptidase"/>
    <property type="match status" value="1"/>
</dbReference>
<evidence type="ECO:0000256" key="1">
    <source>
        <dbReference type="ARBA" id="ARBA00004370"/>
    </source>
</evidence>
<dbReference type="AlphaFoldDB" id="A0A7W8AJM2"/>
<evidence type="ECO:0000313" key="6">
    <source>
        <dbReference type="EMBL" id="MBB5091597.1"/>
    </source>
</evidence>
<evidence type="ECO:0000259" key="4">
    <source>
        <dbReference type="Pfam" id="PF00905"/>
    </source>
</evidence>
<keyword evidence="7" id="KW-1185">Reference proteome</keyword>
<dbReference type="Proteomes" id="UP000531231">
    <property type="component" value="Unassembled WGS sequence"/>
</dbReference>
<dbReference type="InterPro" id="IPR001460">
    <property type="entry name" value="PCN-bd_Tpept"/>
</dbReference>
<dbReference type="Pfam" id="PF03717">
    <property type="entry name" value="PBP_dimer"/>
    <property type="match status" value="1"/>
</dbReference>
<evidence type="ECO:0000256" key="2">
    <source>
        <dbReference type="ARBA" id="ARBA00022645"/>
    </source>
</evidence>
<accession>A0A7W8AJM2</accession>
<keyword evidence="3" id="KW-0472">Membrane</keyword>
<evidence type="ECO:0000259" key="5">
    <source>
        <dbReference type="Pfam" id="PF03717"/>
    </source>
</evidence>
<dbReference type="PANTHER" id="PTHR30627">
    <property type="entry name" value="PEPTIDOGLYCAN D,D-TRANSPEPTIDASE"/>
    <property type="match status" value="1"/>
</dbReference>
<feature type="domain" description="Penicillin-binding protein transpeptidase" evidence="4">
    <location>
        <begin position="195"/>
        <end position="492"/>
    </location>
</feature>
<dbReference type="GO" id="GO:0071555">
    <property type="term" value="P:cell wall organization"/>
    <property type="evidence" value="ECO:0007669"/>
    <property type="project" value="TreeGrafter"/>
</dbReference>
<dbReference type="GO" id="GO:0008658">
    <property type="term" value="F:penicillin binding"/>
    <property type="evidence" value="ECO:0007669"/>
    <property type="project" value="InterPro"/>
</dbReference>
<dbReference type="InterPro" id="IPR050515">
    <property type="entry name" value="Beta-lactam/transpept"/>
</dbReference>
<keyword evidence="2" id="KW-0121">Carboxypeptidase</keyword>
<dbReference type="Gene3D" id="3.90.1310.10">
    <property type="entry name" value="Penicillin-binding protein 2a (Domain 2)"/>
    <property type="match status" value="1"/>
</dbReference>
<dbReference type="GO" id="GO:0005886">
    <property type="term" value="C:plasma membrane"/>
    <property type="evidence" value="ECO:0007669"/>
    <property type="project" value="TreeGrafter"/>
</dbReference>
<comment type="subcellular location">
    <subcellularLocation>
        <location evidence="1">Membrane</location>
    </subcellularLocation>
</comment>
<evidence type="ECO:0000313" key="7">
    <source>
        <dbReference type="Proteomes" id="UP000531231"/>
    </source>
</evidence>
<reference evidence="6 7" key="1">
    <citation type="submission" date="2020-08" db="EMBL/GenBank/DDBJ databases">
        <title>Genomic Encyclopedia of Type Strains, Phase IV (KMG-IV): sequencing the most valuable type-strain genomes for metagenomic binning, comparative biology and taxonomic classification.</title>
        <authorList>
            <person name="Goeker M."/>
        </authorList>
    </citation>
    <scope>NUCLEOTIDE SEQUENCE [LARGE SCALE GENOMIC DNA]</scope>
    <source>
        <strain evidence="6 7">DSM 25620</strain>
    </source>
</reference>